<dbReference type="HOGENOM" id="CLU_491062_0_0_1"/>
<gene>
    <name evidence="1" type="ORF">UCRPA7_2649</name>
</gene>
<name>R8BR97_PHAM7</name>
<dbReference type="GeneID" id="19322918"/>
<evidence type="ECO:0000313" key="2">
    <source>
        <dbReference type="Proteomes" id="UP000014074"/>
    </source>
</evidence>
<accession>R8BR97</accession>
<sequence>MRDIKKLKDNSGGRKKALVCPPSLVLVKHSTSGLGHGLGLETGLHLSRLEFVLELPFRRVDIPASDEPGLYFINRIGASDTFGLVARYLPAASVPAAAGAVPLGSTFASASPPSLAAAAPGSHPFVATWNNCSEEDAPPRRLSDLFDAKGIAFILVGLFRIVGLYRLNDQDLLTIVVAVRPGSLSVASAREVVVEICLLLKTYNCLDSVAVELVEGEHVLYEGNQSTASITGASAATTYTVTSEASTRHLRSGKRFTTGQGISFEDTYLDHPLPGTSIGPALSAQTGTLGCYLKLELLHCDSTQEAEILAVTCHHVLYPDRFDELKVCVEKQPLVEHPSVKDSALWIATLQERIRYLEGCIFPAQHVRDTLGHMQGELHLTAEHTHSLVFKVGRTTGVTLGRLNGTEVLTRHTRWTWPPTGQGAKAMGEEVTTVMEHAVMPVAPADCNSDAHFAHHGDSGALIYNTRFQPVGLLFGGFRTVSGRDLAQAWPLDDHDERRRDNDDHGPSEIAMSFHKPGVDLKGVSLYTPIDVVLASMHLALSARFGEKGFGLVIV</sequence>
<dbReference type="Proteomes" id="UP000014074">
    <property type="component" value="Unassembled WGS sequence"/>
</dbReference>
<proteinExistence type="predicted"/>
<dbReference type="RefSeq" id="XP_007913396.1">
    <property type="nucleotide sequence ID" value="XM_007915205.1"/>
</dbReference>
<dbReference type="OrthoDB" id="5424209at2759"/>
<reference evidence="2" key="1">
    <citation type="journal article" date="2013" name="Genome Announc.">
        <title>Draft genome sequence of the ascomycete Phaeoacremonium aleophilum strain UCR-PA7, a causal agent of the esca disease complex in grapevines.</title>
        <authorList>
            <person name="Blanco-Ulate B."/>
            <person name="Rolshausen P."/>
            <person name="Cantu D."/>
        </authorList>
    </citation>
    <scope>NUCLEOTIDE SEQUENCE [LARGE SCALE GENOMIC DNA]</scope>
    <source>
        <strain evidence="2">UCR-PA7</strain>
    </source>
</reference>
<keyword evidence="2" id="KW-1185">Reference proteome</keyword>
<dbReference type="AlphaFoldDB" id="R8BR97"/>
<evidence type="ECO:0000313" key="1">
    <source>
        <dbReference type="EMBL" id="EOO01825.1"/>
    </source>
</evidence>
<protein>
    <submittedName>
        <fullName evidence="1">Uncharacterized protein</fullName>
    </submittedName>
</protein>
<organism evidence="1 2">
    <name type="scientific">Phaeoacremonium minimum (strain UCR-PA7)</name>
    <name type="common">Esca disease fungus</name>
    <name type="synonym">Togninia minima</name>
    <dbReference type="NCBI Taxonomy" id="1286976"/>
    <lineage>
        <taxon>Eukaryota</taxon>
        <taxon>Fungi</taxon>
        <taxon>Dikarya</taxon>
        <taxon>Ascomycota</taxon>
        <taxon>Pezizomycotina</taxon>
        <taxon>Sordariomycetes</taxon>
        <taxon>Sordariomycetidae</taxon>
        <taxon>Togniniales</taxon>
        <taxon>Togniniaceae</taxon>
        <taxon>Phaeoacremonium</taxon>
    </lineage>
</organism>
<dbReference type="KEGG" id="tmn:UCRPA7_2649"/>
<dbReference type="EMBL" id="KB932956">
    <property type="protein sequence ID" value="EOO01825.1"/>
    <property type="molecule type" value="Genomic_DNA"/>
</dbReference>